<dbReference type="PIRSF" id="PIRSF038896">
    <property type="entry name" value="NAPE-PLD"/>
    <property type="match status" value="1"/>
</dbReference>
<feature type="domain" description="Metallo-beta-lactamase" evidence="2">
    <location>
        <begin position="128"/>
        <end position="322"/>
    </location>
</feature>
<keyword evidence="1" id="KW-0472">Membrane</keyword>
<dbReference type="Gene3D" id="3.60.15.10">
    <property type="entry name" value="Ribonuclease Z/Hydroxyacylglutathione hydrolase-like"/>
    <property type="match status" value="1"/>
</dbReference>
<dbReference type="PANTHER" id="PTHR15032">
    <property type="entry name" value="N-ACYL-PHOSPHATIDYLETHANOLAMINE-HYDROLYZING PHOSPHOLIPASE D"/>
    <property type="match status" value="1"/>
</dbReference>
<dbReference type="PANTHER" id="PTHR15032:SF4">
    <property type="entry name" value="N-ACYL-PHOSPHATIDYLETHANOLAMINE-HYDROLYZING PHOSPHOLIPASE D"/>
    <property type="match status" value="1"/>
</dbReference>
<name>A0ABY7WEE0_9SPHI</name>
<sequence length="375" mass="42588">MKSKNKNRLRLIGYILIAVILLVGAATAIFLHTARFGSLPTGAQLERISRSPHYVEGEFKNTSPTTLLVGDKSRLQGVWEFLFTDVKDLIPEKPLPSVKTNLNALPLQEDLIVWMGHSSLYLHLDSARILIDPVLVSASPVPGINEAFPGSDIYRPEAIPSIDLLLITHDHWDHLDYETLRALRDRVKAIVCPLGVSAHLISWGYDPKIIRELDWFDASNPLPNMKLTALPARHFSGRGLTSNKSLWAGYMLQTSFGNILLSGDTGYDEHFKKIKQQFGNIDFAIMENGQYNEDWRYIHMLPEDLIRAIDDLQPNRLMTVHHSKYALARHAWYEPLAKIAEAAKAKQYTLLTPKIGEPLFLRDSTQTFTNWWEKN</sequence>
<dbReference type="InterPro" id="IPR036866">
    <property type="entry name" value="RibonucZ/Hydroxyglut_hydro"/>
</dbReference>
<accession>A0ABY7WEE0</accession>
<dbReference type="RefSeq" id="WP_274266296.1">
    <property type="nucleotide sequence ID" value="NZ_CP117880.1"/>
</dbReference>
<feature type="transmembrane region" description="Helical" evidence="1">
    <location>
        <begin position="12"/>
        <end position="31"/>
    </location>
</feature>
<reference evidence="3 4" key="1">
    <citation type="submission" date="2023-02" db="EMBL/GenBank/DDBJ databases">
        <title>Genome sequence of Sphingobacterium sp. KACC 22765.</title>
        <authorList>
            <person name="Kim S."/>
            <person name="Heo J."/>
            <person name="Kwon S.-W."/>
        </authorList>
    </citation>
    <scope>NUCLEOTIDE SEQUENCE [LARGE SCALE GENOMIC DNA]</scope>
    <source>
        <strain evidence="3 4">KACC 22765</strain>
    </source>
</reference>
<dbReference type="InterPro" id="IPR001279">
    <property type="entry name" value="Metallo-B-lactamas"/>
</dbReference>
<keyword evidence="4" id="KW-1185">Reference proteome</keyword>
<evidence type="ECO:0000313" key="3">
    <source>
        <dbReference type="EMBL" id="WDF67568.1"/>
    </source>
</evidence>
<gene>
    <name evidence="3" type="ORF">PQ465_14810</name>
</gene>
<dbReference type="Pfam" id="PF12706">
    <property type="entry name" value="Lactamase_B_2"/>
    <property type="match status" value="1"/>
</dbReference>
<protein>
    <submittedName>
        <fullName evidence="3">MBL fold metallo-hydrolase</fullName>
    </submittedName>
</protein>
<dbReference type="Proteomes" id="UP001221558">
    <property type="component" value="Chromosome"/>
</dbReference>
<keyword evidence="1" id="KW-0812">Transmembrane</keyword>
<evidence type="ECO:0000256" key="1">
    <source>
        <dbReference type="SAM" id="Phobius"/>
    </source>
</evidence>
<evidence type="ECO:0000313" key="4">
    <source>
        <dbReference type="Proteomes" id="UP001221558"/>
    </source>
</evidence>
<evidence type="ECO:0000259" key="2">
    <source>
        <dbReference type="Pfam" id="PF12706"/>
    </source>
</evidence>
<keyword evidence="1" id="KW-1133">Transmembrane helix</keyword>
<dbReference type="EMBL" id="CP117880">
    <property type="protein sequence ID" value="WDF67568.1"/>
    <property type="molecule type" value="Genomic_DNA"/>
</dbReference>
<organism evidence="3 4">
    <name type="scientific">Sphingobacterium oryzagri</name>
    <dbReference type="NCBI Taxonomy" id="3025669"/>
    <lineage>
        <taxon>Bacteria</taxon>
        <taxon>Pseudomonadati</taxon>
        <taxon>Bacteroidota</taxon>
        <taxon>Sphingobacteriia</taxon>
        <taxon>Sphingobacteriales</taxon>
        <taxon>Sphingobacteriaceae</taxon>
        <taxon>Sphingobacterium</taxon>
    </lineage>
</organism>
<dbReference type="InterPro" id="IPR024884">
    <property type="entry name" value="NAPE-PLD"/>
</dbReference>
<proteinExistence type="predicted"/>
<dbReference type="SUPFAM" id="SSF56281">
    <property type="entry name" value="Metallo-hydrolase/oxidoreductase"/>
    <property type="match status" value="1"/>
</dbReference>